<proteinExistence type="predicted"/>
<dbReference type="RefSeq" id="WP_125677283.1">
    <property type="nucleotide sequence ID" value="NZ_JBHTOI010000041.1"/>
</dbReference>
<reference evidence="2" key="1">
    <citation type="journal article" date="2019" name="Int. J. Syst. Evol. Microbiol.">
        <title>The Global Catalogue of Microorganisms (GCM) 10K type strain sequencing project: providing services to taxonomists for standard genome sequencing and annotation.</title>
        <authorList>
            <consortium name="The Broad Institute Genomics Platform"/>
            <consortium name="The Broad Institute Genome Sequencing Center for Infectious Disease"/>
            <person name="Wu L."/>
            <person name="Ma J."/>
        </authorList>
    </citation>
    <scope>NUCLEOTIDE SEQUENCE [LARGE SCALE GENOMIC DNA]</scope>
    <source>
        <strain evidence="2">CCM 8936</strain>
    </source>
</reference>
<gene>
    <name evidence="1" type="ORF">ACFQ42_06815</name>
</gene>
<organism evidence="1 2">
    <name type="scientific">Companilactobacillus keshanensis</name>
    <dbReference type="NCBI Taxonomy" id="2486003"/>
    <lineage>
        <taxon>Bacteria</taxon>
        <taxon>Bacillati</taxon>
        <taxon>Bacillota</taxon>
        <taxon>Bacilli</taxon>
        <taxon>Lactobacillales</taxon>
        <taxon>Lactobacillaceae</taxon>
        <taxon>Companilactobacillus</taxon>
    </lineage>
</organism>
<name>A0ABW4BT93_9LACO</name>
<sequence length="62" mass="6968">MMEAVLGGMYISKIKYNNFGYGIKSLKLVTNDESAILFREENEALKSLGVKFFKVSSEHAGY</sequence>
<dbReference type="EMBL" id="JBHTOI010000041">
    <property type="protein sequence ID" value="MFD1418446.1"/>
    <property type="molecule type" value="Genomic_DNA"/>
</dbReference>
<keyword evidence="2" id="KW-1185">Reference proteome</keyword>
<dbReference type="Proteomes" id="UP001597251">
    <property type="component" value="Unassembled WGS sequence"/>
</dbReference>
<accession>A0ABW4BT93</accession>
<protein>
    <submittedName>
        <fullName evidence="1">Uncharacterized protein</fullName>
    </submittedName>
</protein>
<comment type="caution">
    <text evidence="1">The sequence shown here is derived from an EMBL/GenBank/DDBJ whole genome shotgun (WGS) entry which is preliminary data.</text>
</comment>
<evidence type="ECO:0000313" key="2">
    <source>
        <dbReference type="Proteomes" id="UP001597251"/>
    </source>
</evidence>
<evidence type="ECO:0000313" key="1">
    <source>
        <dbReference type="EMBL" id="MFD1418446.1"/>
    </source>
</evidence>